<proteinExistence type="predicted"/>
<organism evidence="3 4">
    <name type="scientific">Rubrobacter xylanophilus (strain DSM 9941 / JCM 11954 / NBRC 16129 / PRD-1)</name>
    <dbReference type="NCBI Taxonomy" id="266117"/>
    <lineage>
        <taxon>Bacteria</taxon>
        <taxon>Bacillati</taxon>
        <taxon>Actinomycetota</taxon>
        <taxon>Rubrobacteria</taxon>
        <taxon>Rubrobacterales</taxon>
        <taxon>Rubrobacteraceae</taxon>
        <taxon>Rubrobacter</taxon>
    </lineage>
</organism>
<dbReference type="PhylomeDB" id="Q1AY93"/>
<gene>
    <name evidence="3" type="ordered locus">Rxyl_0665</name>
</gene>
<keyword evidence="4" id="KW-1185">Reference proteome</keyword>
<feature type="transmembrane region" description="Helical" evidence="1">
    <location>
        <begin position="62"/>
        <end position="84"/>
    </location>
</feature>
<evidence type="ECO:0000256" key="1">
    <source>
        <dbReference type="SAM" id="Phobius"/>
    </source>
</evidence>
<name>Q1AY93_RUBXD</name>
<dbReference type="EMBL" id="CP000386">
    <property type="protein sequence ID" value="ABG03635.1"/>
    <property type="molecule type" value="Genomic_DNA"/>
</dbReference>
<evidence type="ECO:0000313" key="4">
    <source>
        <dbReference type="Proteomes" id="UP000006637"/>
    </source>
</evidence>
<evidence type="ECO:0000313" key="3">
    <source>
        <dbReference type="EMBL" id="ABG03635.1"/>
    </source>
</evidence>
<dbReference type="eggNOG" id="ENOG5031XMW">
    <property type="taxonomic scope" value="Bacteria"/>
</dbReference>
<dbReference type="KEGG" id="rxy:Rxyl_0665"/>
<feature type="domain" description="General stress protein 17M-like" evidence="2">
    <location>
        <begin position="13"/>
        <end position="80"/>
    </location>
</feature>
<keyword evidence="1" id="KW-0812">Transmembrane</keyword>
<feature type="transmembrane region" description="Helical" evidence="1">
    <location>
        <begin position="90"/>
        <end position="114"/>
    </location>
</feature>
<dbReference type="Proteomes" id="UP000006637">
    <property type="component" value="Chromosome"/>
</dbReference>
<keyword evidence="1" id="KW-0472">Membrane</keyword>
<evidence type="ECO:0000259" key="2">
    <source>
        <dbReference type="Pfam" id="PF11181"/>
    </source>
</evidence>
<keyword evidence="1" id="KW-1133">Transmembrane helix</keyword>
<sequence>MQPQHSQGVQRAVVASYGSYEEAQRAVDRLSDKGFPVERVAIVARDLEFVEQVTGRRGFWQALGSGAGSGAVVGVLFGFVFGLLNVIAPLVSAVVVALYGLVFGAVVGGIVGALSHALSGGRRDFSSVGGMRAGSYDVMADAEVAGEARRLLGE</sequence>
<dbReference type="OrthoDB" id="3381462at2"/>
<protein>
    <recommendedName>
        <fullName evidence="2">General stress protein 17M-like domain-containing protein</fullName>
    </recommendedName>
</protein>
<dbReference type="AlphaFoldDB" id="Q1AY93"/>
<dbReference type="Pfam" id="PF11181">
    <property type="entry name" value="YflT"/>
    <property type="match status" value="1"/>
</dbReference>
<accession>Q1AY93</accession>
<dbReference type="STRING" id="266117.Rxyl_0665"/>
<dbReference type="HOGENOM" id="CLU_070264_3_0_11"/>
<reference evidence="3 4" key="1">
    <citation type="submission" date="2006-06" db="EMBL/GenBank/DDBJ databases">
        <title>Complete sequence of Rubrobacter xylanophilus DSM 9941.</title>
        <authorList>
            <consortium name="US DOE Joint Genome Institute"/>
            <person name="Copeland A."/>
            <person name="Lucas S."/>
            <person name="Lapidus A."/>
            <person name="Barry K."/>
            <person name="Detter J.C."/>
            <person name="Glavina del Rio T."/>
            <person name="Hammon N."/>
            <person name="Israni S."/>
            <person name="Dalin E."/>
            <person name="Tice H."/>
            <person name="Pitluck S."/>
            <person name="Munk A.C."/>
            <person name="Brettin T."/>
            <person name="Bruce D."/>
            <person name="Han C."/>
            <person name="Tapia R."/>
            <person name="Gilna P."/>
            <person name="Schmutz J."/>
            <person name="Larimer F."/>
            <person name="Land M."/>
            <person name="Hauser L."/>
            <person name="Kyrpides N."/>
            <person name="Lykidis A."/>
            <person name="da Costa M.S."/>
            <person name="Rainey F.A."/>
            <person name="Empadinhas N."/>
            <person name="Jolivet E."/>
            <person name="Battista J.R."/>
            <person name="Richardson P."/>
        </authorList>
    </citation>
    <scope>NUCLEOTIDE SEQUENCE [LARGE SCALE GENOMIC DNA]</scope>
    <source>
        <strain evidence="4">DSM 9941 / NBRC 16129 / PRD-1</strain>
    </source>
</reference>
<dbReference type="InterPro" id="IPR025889">
    <property type="entry name" value="GSP17M-like_dom"/>
</dbReference>